<dbReference type="Gene3D" id="3.30.200.160">
    <property type="entry name" value="TFIIIC, subcomplex tauA, subunit Sfc1, barrel domain"/>
    <property type="match status" value="1"/>
</dbReference>
<evidence type="ECO:0000313" key="9">
    <source>
        <dbReference type="Proteomes" id="UP000193922"/>
    </source>
</evidence>
<dbReference type="PANTHER" id="PTHR13230:SF5">
    <property type="entry name" value="GENERAL TRANSCRIPTION FACTOR 3C POLYPEPTIDE 5"/>
    <property type="match status" value="1"/>
</dbReference>
<evidence type="ECO:0000259" key="7">
    <source>
        <dbReference type="Pfam" id="PF17682"/>
    </source>
</evidence>
<evidence type="ECO:0000259" key="6">
    <source>
        <dbReference type="Pfam" id="PF09734"/>
    </source>
</evidence>
<dbReference type="Pfam" id="PF17682">
    <property type="entry name" value="Tau95_N"/>
    <property type="match status" value="1"/>
</dbReference>
<dbReference type="PANTHER" id="PTHR13230">
    <property type="entry name" value="GENERAL TRANSCRIPTION FACTOR IIIC, POLYPEPTIDE 5"/>
    <property type="match status" value="1"/>
</dbReference>
<dbReference type="STRING" id="61395.A0A1Y1W9E1"/>
<dbReference type="GO" id="GO:0005634">
    <property type="term" value="C:nucleus"/>
    <property type="evidence" value="ECO:0007669"/>
    <property type="project" value="UniProtKB-SubCell"/>
</dbReference>
<dbReference type="AlphaFoldDB" id="A0A1Y1W9E1"/>
<dbReference type="EMBL" id="MCFD01000006">
    <property type="protein sequence ID" value="ORX70005.1"/>
    <property type="molecule type" value="Genomic_DNA"/>
</dbReference>
<comment type="caution">
    <text evidence="8">The sequence shown here is derived from an EMBL/GenBank/DDBJ whole genome shotgun (WGS) entry which is preliminary data.</text>
</comment>
<evidence type="ECO:0000256" key="3">
    <source>
        <dbReference type="ARBA" id="ARBA00023163"/>
    </source>
</evidence>
<dbReference type="OrthoDB" id="5598268at2759"/>
<dbReference type="GO" id="GO:0006384">
    <property type="term" value="P:transcription initiation at RNA polymerase III promoter"/>
    <property type="evidence" value="ECO:0007669"/>
    <property type="project" value="InterPro"/>
</dbReference>
<dbReference type="GO" id="GO:0000127">
    <property type="term" value="C:transcription factor TFIIIC complex"/>
    <property type="evidence" value="ECO:0007669"/>
    <property type="project" value="InterPro"/>
</dbReference>
<proteinExistence type="predicted"/>
<evidence type="ECO:0008006" key="10">
    <source>
        <dbReference type="Google" id="ProtNLM"/>
    </source>
</evidence>
<keyword evidence="2" id="KW-0238">DNA-binding</keyword>
<keyword evidence="4" id="KW-0539">Nucleus</keyword>
<protein>
    <recommendedName>
        <fullName evidence="10">Transcription factor IIIC, subunit 5</fullName>
    </recommendedName>
</protein>
<evidence type="ECO:0000313" key="8">
    <source>
        <dbReference type="EMBL" id="ORX70005.1"/>
    </source>
</evidence>
<dbReference type="Pfam" id="PF09734">
    <property type="entry name" value="Tau95"/>
    <property type="match status" value="1"/>
</dbReference>
<feature type="compositionally biased region" description="Basic and acidic residues" evidence="5">
    <location>
        <begin position="307"/>
        <end position="319"/>
    </location>
</feature>
<dbReference type="GeneID" id="63802166"/>
<evidence type="ECO:0000256" key="1">
    <source>
        <dbReference type="ARBA" id="ARBA00004123"/>
    </source>
</evidence>
<organism evidence="8 9">
    <name type="scientific">Linderina pennispora</name>
    <dbReference type="NCBI Taxonomy" id="61395"/>
    <lineage>
        <taxon>Eukaryota</taxon>
        <taxon>Fungi</taxon>
        <taxon>Fungi incertae sedis</taxon>
        <taxon>Zoopagomycota</taxon>
        <taxon>Kickxellomycotina</taxon>
        <taxon>Kickxellomycetes</taxon>
        <taxon>Kickxellales</taxon>
        <taxon>Kickxellaceae</taxon>
        <taxon>Linderina</taxon>
    </lineage>
</organism>
<dbReference type="InterPro" id="IPR040454">
    <property type="entry name" value="TF_IIIC_Tfc1/Sfc1"/>
</dbReference>
<accession>A0A1Y1W9E1</accession>
<feature type="domain" description="Transcription factor IIIC subunit 5 HTH" evidence="6">
    <location>
        <begin position="190"/>
        <end position="293"/>
    </location>
</feature>
<reference evidence="8 9" key="1">
    <citation type="submission" date="2016-07" db="EMBL/GenBank/DDBJ databases">
        <title>Pervasive Adenine N6-methylation of Active Genes in Fungi.</title>
        <authorList>
            <consortium name="DOE Joint Genome Institute"/>
            <person name="Mondo S.J."/>
            <person name="Dannebaum R.O."/>
            <person name="Kuo R.C."/>
            <person name="Labutti K."/>
            <person name="Haridas S."/>
            <person name="Kuo A."/>
            <person name="Salamov A."/>
            <person name="Ahrendt S.R."/>
            <person name="Lipzen A."/>
            <person name="Sullivan W."/>
            <person name="Andreopoulos W.B."/>
            <person name="Clum A."/>
            <person name="Lindquist E."/>
            <person name="Daum C."/>
            <person name="Ramamoorthy G.K."/>
            <person name="Gryganskyi A."/>
            <person name="Culley D."/>
            <person name="Magnuson J.K."/>
            <person name="James T.Y."/>
            <person name="O'Malley M.A."/>
            <person name="Stajich J.E."/>
            <person name="Spatafora J.W."/>
            <person name="Visel A."/>
            <person name="Grigoriev I.V."/>
        </authorList>
    </citation>
    <scope>NUCLEOTIDE SEQUENCE [LARGE SCALE GENOMIC DNA]</scope>
    <source>
        <strain evidence="8 9">ATCC 12442</strain>
    </source>
</reference>
<dbReference type="GO" id="GO:0001002">
    <property type="term" value="F:RNA polymerase III type 1 promoter sequence-specific DNA binding"/>
    <property type="evidence" value="ECO:0007669"/>
    <property type="project" value="TreeGrafter"/>
</dbReference>
<dbReference type="InterPro" id="IPR041499">
    <property type="entry name" value="Tfc1/Sfc1_N"/>
</dbReference>
<dbReference type="InterPro" id="IPR042536">
    <property type="entry name" value="TFIIIC_tauA_Sfc1"/>
</dbReference>
<name>A0A1Y1W9E1_9FUNG</name>
<dbReference type="InterPro" id="IPR019136">
    <property type="entry name" value="TF_IIIC_su-5_HTH"/>
</dbReference>
<keyword evidence="9" id="KW-1185">Reference proteome</keyword>
<evidence type="ECO:0000256" key="5">
    <source>
        <dbReference type="SAM" id="MobiDB-lite"/>
    </source>
</evidence>
<gene>
    <name evidence="8" type="ORF">DL89DRAFT_257296</name>
</gene>
<dbReference type="RefSeq" id="XP_040743643.1">
    <property type="nucleotide sequence ID" value="XM_040885518.1"/>
</dbReference>
<comment type="subcellular location">
    <subcellularLocation>
        <location evidence="1">Nucleus</location>
    </subcellularLocation>
</comment>
<evidence type="ECO:0000256" key="4">
    <source>
        <dbReference type="ARBA" id="ARBA00023242"/>
    </source>
</evidence>
<keyword evidence="3" id="KW-0804">Transcription</keyword>
<dbReference type="Proteomes" id="UP000193922">
    <property type="component" value="Unassembled WGS sequence"/>
</dbReference>
<sequence>MPSRAMFAVEYPAYVKDTEKAISMVGGREKLAMDVTDDSKTVELRLRPHDPASHPLMGDVVTTRNILFKVTKRTKKSQLGKAKSEPTVTADAVAVIDKTVRFRRLANFQFLPAKDDPLLNFMQNIASVDLEAIKQVSSDEHMMAGSELARWPVPAPPIDVVGWPMPFGYKEESTRPPRSAGYENYLYYGLAIQFSDKAVPAGPTAKIMEKMKSVPQKLQDFARSVMDKYPVISRNAVDVMMRAEQNTSMRANMVMPLRAYVMRTGPWRSCWIRYGYDPRTDPESYKYQVLDMRTMDPKNSQANTRKAKQDEDVEKRSDTPRNAVKAKSFLFDEEAARHGCSGIYQVMHVTVPQIQHLIEYPNGRRRTICQESGWFHYPLVRAIRLVTNNLRKMLLEDKESPVDMIKLKKALLAAIKKEDEEITQKELLTEKMESIRTGVESEKLKTMRNTRVEELMGDLAMAQNEEEQGGDAGSDADEVNFYNDDTFDDFEIYGEESD</sequence>
<feature type="region of interest" description="Disordered" evidence="5">
    <location>
        <begin position="294"/>
        <end position="320"/>
    </location>
</feature>
<dbReference type="GO" id="GO:0001003">
    <property type="term" value="F:RNA polymerase III type 2 promoter sequence-specific DNA binding"/>
    <property type="evidence" value="ECO:0007669"/>
    <property type="project" value="TreeGrafter"/>
</dbReference>
<evidence type="ECO:0000256" key="2">
    <source>
        <dbReference type="ARBA" id="ARBA00023125"/>
    </source>
</evidence>
<feature type="domain" description="Transcription factor IIIC subunit Tfc1/Sfc1 triple barrel" evidence="7">
    <location>
        <begin position="8"/>
        <end position="110"/>
    </location>
</feature>